<dbReference type="Gene3D" id="3.30.310.130">
    <property type="entry name" value="Ubiquitin-related"/>
    <property type="match status" value="1"/>
</dbReference>
<dbReference type="InterPro" id="IPR003653">
    <property type="entry name" value="Peptidase_C48_C"/>
</dbReference>
<keyword evidence="3" id="KW-0833">Ubl conjugation pathway</keyword>
<reference evidence="8 9" key="1">
    <citation type="submission" date="2024-11" db="EMBL/GenBank/DDBJ databases">
        <title>A near-complete genome assembly of Cinchona calisaya.</title>
        <authorList>
            <person name="Lian D.C."/>
            <person name="Zhao X.W."/>
            <person name="Wei L."/>
        </authorList>
    </citation>
    <scope>NUCLEOTIDE SEQUENCE [LARGE SCALE GENOMIC DNA]</scope>
    <source>
        <tissue evidence="8">Nenye</tissue>
    </source>
</reference>
<dbReference type="PANTHER" id="PTHR47764">
    <property type="entry name" value="UBIQUITIN-LIKE-SPECIFIC PROTEASE 2B-RELATED"/>
    <property type="match status" value="1"/>
</dbReference>
<name>A0ABD2YBF1_9GENT</name>
<evidence type="ECO:0000256" key="3">
    <source>
        <dbReference type="ARBA" id="ARBA00022786"/>
    </source>
</evidence>
<evidence type="ECO:0000256" key="6">
    <source>
        <dbReference type="SAM" id="MobiDB-lite"/>
    </source>
</evidence>
<dbReference type="Pfam" id="PF25352">
    <property type="entry name" value="PH_ULP"/>
    <property type="match status" value="1"/>
</dbReference>
<evidence type="ECO:0000256" key="5">
    <source>
        <dbReference type="ARBA" id="ARBA00057729"/>
    </source>
</evidence>
<dbReference type="Pfam" id="PF02902">
    <property type="entry name" value="Peptidase_C48"/>
    <property type="match status" value="1"/>
</dbReference>
<dbReference type="PROSITE" id="PS50600">
    <property type="entry name" value="ULP_PROTEASE"/>
    <property type="match status" value="1"/>
</dbReference>
<evidence type="ECO:0000256" key="1">
    <source>
        <dbReference type="ARBA" id="ARBA00005234"/>
    </source>
</evidence>
<dbReference type="SUPFAM" id="SSF54001">
    <property type="entry name" value="Cysteine proteinases"/>
    <property type="match status" value="1"/>
</dbReference>
<organism evidence="8 9">
    <name type="scientific">Cinchona calisaya</name>
    <dbReference type="NCBI Taxonomy" id="153742"/>
    <lineage>
        <taxon>Eukaryota</taxon>
        <taxon>Viridiplantae</taxon>
        <taxon>Streptophyta</taxon>
        <taxon>Embryophyta</taxon>
        <taxon>Tracheophyta</taxon>
        <taxon>Spermatophyta</taxon>
        <taxon>Magnoliopsida</taxon>
        <taxon>eudicotyledons</taxon>
        <taxon>Gunneridae</taxon>
        <taxon>Pentapetalae</taxon>
        <taxon>asterids</taxon>
        <taxon>lamiids</taxon>
        <taxon>Gentianales</taxon>
        <taxon>Rubiaceae</taxon>
        <taxon>Cinchonoideae</taxon>
        <taxon>Cinchoneae</taxon>
        <taxon>Cinchona</taxon>
    </lineage>
</organism>
<dbReference type="Proteomes" id="UP001630127">
    <property type="component" value="Unassembled WGS sequence"/>
</dbReference>
<evidence type="ECO:0000313" key="9">
    <source>
        <dbReference type="Proteomes" id="UP001630127"/>
    </source>
</evidence>
<keyword evidence="9" id="KW-1185">Reference proteome</keyword>
<dbReference type="InterPro" id="IPR057375">
    <property type="entry name" value="ULP2A/B_PH"/>
</dbReference>
<evidence type="ECO:0000259" key="7">
    <source>
        <dbReference type="PROSITE" id="PS50600"/>
    </source>
</evidence>
<protein>
    <recommendedName>
        <fullName evidence="7">Ubiquitin-like protease family profile domain-containing protein</fullName>
    </recommendedName>
</protein>
<feature type="domain" description="Ubiquitin-like protease family profile" evidence="7">
    <location>
        <begin position="277"/>
        <end position="471"/>
    </location>
</feature>
<sequence length="828" mass="93414">MTGLDDVPLMTSVDEGQNFEDIRPTKPFNDVGNGNFHDLKVSSSPETETASPKENQLNGDLLQSSSNGESMGAVSDADESITETSSSDCSAGMEDDAFVGGVPSGHCYDGWKMSAGAKEIVFQPDFLSYEKIYSTDCELIFYDSFVEVKGVAVYGHREDFYIQLRMGDIVEIESQWIGRFQTARVKVHAILKDESNHMLSGIKKLEFAVTDMCWYEKCEALRSLDVYNSLWKVITDTEMEEYGETSGQNSVPFQTSYFPDFKPFEDFIYPEGDADAVSISKRDVDLLQPDTFVNDTIIDFYIKYLKDKMLPEKKQRFHFFNSFFFRKLADLDKYPSGSFDGRAAFLRVHKWTRKVNLFEKDFIFIPVNHNYHWSLLVICHPGEVANFRDEDGQKLARVPCILHMDSIRGTHVDLKDRIQSYLWEEWKERQKETSEDISSKFSNLRFVSLELPQQQNSYDCGLFLLHYVEQFLEEDPANISPFKITPLSVFLTADWFPSSEPSLKRHDIQKLIYDLLENHSKDTSPASSSDKCYPCKSPKSANAIEFLSESFSPSKDCSENLLCSRAEKGIEMTLFPAISMRGADCANDAGMASREHFESGSAGSLIDLQYQALDRMASFNDLKSAMTALQDAETSGNLVYSTSTENGFQHLGSIKTEACNYPCPSRDFRNEVSWNQEISVHRTPHENCDSVPPTSICDTGNSLEVQADEKCEVAAEISLDDKLDLIKHASTENIECLTDGIASAHSKLLDFADSHYANQSLHQHDNSLTVEACSKSVGECLNQDNRMDGNRCTTFDDDDEDEDATLESEVLHAAKRLRLTPTSEGEKK</sequence>
<evidence type="ECO:0000256" key="2">
    <source>
        <dbReference type="ARBA" id="ARBA00022670"/>
    </source>
</evidence>
<evidence type="ECO:0000313" key="8">
    <source>
        <dbReference type="EMBL" id="KAL3504011.1"/>
    </source>
</evidence>
<dbReference type="Gene3D" id="1.10.418.20">
    <property type="match status" value="1"/>
</dbReference>
<proteinExistence type="inferred from homology"/>
<evidence type="ECO:0000256" key="4">
    <source>
        <dbReference type="ARBA" id="ARBA00022801"/>
    </source>
</evidence>
<comment type="caution">
    <text evidence="8">The sequence shown here is derived from an EMBL/GenBank/DDBJ whole genome shotgun (WGS) entry which is preliminary data.</text>
</comment>
<dbReference type="GO" id="GO:0006508">
    <property type="term" value="P:proteolysis"/>
    <property type="evidence" value="ECO:0007669"/>
    <property type="project" value="UniProtKB-KW"/>
</dbReference>
<dbReference type="PANTHER" id="PTHR47764:SF4">
    <property type="entry name" value="UBIQUITIN-LIKE-SPECIFIC PROTEASE 2B ISOFORM X1-RELATED"/>
    <property type="match status" value="1"/>
</dbReference>
<dbReference type="InterPro" id="IPR038765">
    <property type="entry name" value="Papain-like_cys_pep_sf"/>
</dbReference>
<keyword evidence="2" id="KW-0645">Protease</keyword>
<dbReference type="EMBL" id="JBJUIK010000014">
    <property type="protein sequence ID" value="KAL3504011.1"/>
    <property type="molecule type" value="Genomic_DNA"/>
</dbReference>
<keyword evidence="4" id="KW-0378">Hydrolase</keyword>
<gene>
    <name evidence="8" type="ORF">ACH5RR_033852</name>
</gene>
<comment type="function">
    <text evidence="5">Protease that catalyzes two essential functions in the SUMO pathway: processing of full-length SUMOs to their mature forms and deconjugation of SUMO from targeted proteins.</text>
</comment>
<accession>A0ABD2YBF1</accession>
<dbReference type="GO" id="GO:0008233">
    <property type="term" value="F:peptidase activity"/>
    <property type="evidence" value="ECO:0007669"/>
    <property type="project" value="UniProtKB-KW"/>
</dbReference>
<feature type="region of interest" description="Disordered" evidence="6">
    <location>
        <begin position="1"/>
        <end position="92"/>
    </location>
</feature>
<dbReference type="AlphaFoldDB" id="A0ABD2YBF1"/>
<feature type="compositionally biased region" description="Polar residues" evidence="6">
    <location>
        <begin position="41"/>
        <end position="69"/>
    </location>
</feature>
<dbReference type="FunFam" id="3.30.310.130:FF:000006">
    <property type="entry name" value="Probable ubiquitin-like-specific protease 2B"/>
    <property type="match status" value="1"/>
</dbReference>
<comment type="similarity">
    <text evidence="1">Belongs to the peptidase C48 family.</text>
</comment>